<evidence type="ECO:0000256" key="9">
    <source>
        <dbReference type="ARBA" id="ARBA00023242"/>
    </source>
</evidence>
<dbReference type="PANTHER" id="PTHR15975:SF0">
    <property type="entry name" value="CCR4-NOT TRANSCRIPTION COMPLEX SUBUNIT 11"/>
    <property type="match status" value="1"/>
</dbReference>
<keyword evidence="11" id="KW-1185">Reference proteome</keyword>
<dbReference type="Proteomes" id="UP001476247">
    <property type="component" value="Unassembled WGS sequence"/>
</dbReference>
<comment type="subcellular location">
    <subcellularLocation>
        <location evidence="2">Cytoplasm</location>
    </subcellularLocation>
    <subcellularLocation>
        <location evidence="1">Nucleus</location>
    </subcellularLocation>
</comment>
<evidence type="ECO:0000313" key="10">
    <source>
        <dbReference type="EMBL" id="GAA5798071.1"/>
    </source>
</evidence>
<evidence type="ECO:0000256" key="1">
    <source>
        <dbReference type="ARBA" id="ARBA00004123"/>
    </source>
</evidence>
<gene>
    <name evidence="10" type="ORF">HPULCUR_003471</name>
</gene>
<reference evidence="10 11" key="1">
    <citation type="submission" date="2024-04" db="EMBL/GenBank/DDBJ databases">
        <title>genome sequences of Mucor flavus KT1a and Helicostylum pulchrum KT1b strains isolation_sourced from the surface of a dry-aged beef.</title>
        <authorList>
            <person name="Toyotome T."/>
            <person name="Hosono M."/>
            <person name="Torimaru M."/>
            <person name="Fukuda K."/>
            <person name="Mikami N."/>
        </authorList>
    </citation>
    <scope>NUCLEOTIDE SEQUENCE [LARGE SCALE GENOMIC DNA]</scope>
    <source>
        <strain evidence="10 11">KT1b</strain>
    </source>
</reference>
<dbReference type="InterPro" id="IPR019312">
    <property type="entry name" value="CNOT11"/>
</dbReference>
<comment type="similarity">
    <text evidence="3">Belongs to the CNOT11 family.</text>
</comment>
<evidence type="ECO:0000256" key="4">
    <source>
        <dbReference type="ARBA" id="ARBA00014872"/>
    </source>
</evidence>
<comment type="caution">
    <text evidence="10">The sequence shown here is derived from an EMBL/GenBank/DDBJ whole genome shotgun (WGS) entry which is preliminary data.</text>
</comment>
<dbReference type="Pfam" id="PF10155">
    <property type="entry name" value="CNOT11"/>
    <property type="match status" value="1"/>
</dbReference>
<evidence type="ECO:0000256" key="5">
    <source>
        <dbReference type="ARBA" id="ARBA00022490"/>
    </source>
</evidence>
<evidence type="ECO:0000313" key="11">
    <source>
        <dbReference type="Proteomes" id="UP001476247"/>
    </source>
</evidence>
<proteinExistence type="inferred from homology"/>
<evidence type="ECO:0000256" key="7">
    <source>
        <dbReference type="ARBA" id="ARBA00023158"/>
    </source>
</evidence>
<keyword evidence="8" id="KW-0804">Transcription</keyword>
<sequence length="285" mass="32970">MAAKTFSEIYQQFVSNQETKKQDPFTASCSIWLELQDSIIQTERLTILYVLYAQYSNLDNRTPQDICQNSDNLLPVLEDIPNNIDTLRLKVARLIDDPNIVILDDNICLLLSDACTRILTLKENEKLRMESLSNYQLTEYVAPSQISRLIDLNQFLALDIVPYLLRSSKSQLYLEALLNSNITIHSLEVIHHILVNNVQLSPDFIHYYISNSIRSCDELEEGPGKDRQVKQVTRFIQSLLEKKIIPMKDYFVEIQSFCISFMKLKGVANLFRLASQEAQQQRINF</sequence>
<accession>A0ABP9XTQ5</accession>
<evidence type="ECO:0000256" key="2">
    <source>
        <dbReference type="ARBA" id="ARBA00004496"/>
    </source>
</evidence>
<name>A0ABP9XTQ5_9FUNG</name>
<keyword evidence="7" id="KW-0943">RNA-mediated gene silencing</keyword>
<keyword evidence="9" id="KW-0539">Nucleus</keyword>
<dbReference type="PANTHER" id="PTHR15975">
    <property type="entry name" value="CCR4-NOT TRANSCRIPTION COMPLEX SUBUNIT 11"/>
    <property type="match status" value="1"/>
</dbReference>
<protein>
    <recommendedName>
        <fullName evidence="4">CCR4-NOT transcription complex subunit 11</fullName>
    </recommendedName>
</protein>
<organism evidence="10 11">
    <name type="scientific">Helicostylum pulchrum</name>
    <dbReference type="NCBI Taxonomy" id="562976"/>
    <lineage>
        <taxon>Eukaryota</taxon>
        <taxon>Fungi</taxon>
        <taxon>Fungi incertae sedis</taxon>
        <taxon>Mucoromycota</taxon>
        <taxon>Mucoromycotina</taxon>
        <taxon>Mucoromycetes</taxon>
        <taxon>Mucorales</taxon>
        <taxon>Mucorineae</taxon>
        <taxon>Mucoraceae</taxon>
        <taxon>Helicostylum</taxon>
    </lineage>
</organism>
<evidence type="ECO:0000256" key="8">
    <source>
        <dbReference type="ARBA" id="ARBA00023163"/>
    </source>
</evidence>
<keyword evidence="6" id="KW-0805">Transcription regulation</keyword>
<evidence type="ECO:0000256" key="3">
    <source>
        <dbReference type="ARBA" id="ARBA00008030"/>
    </source>
</evidence>
<keyword evidence="5" id="KW-0963">Cytoplasm</keyword>
<evidence type="ECO:0000256" key="6">
    <source>
        <dbReference type="ARBA" id="ARBA00023015"/>
    </source>
</evidence>
<dbReference type="EMBL" id="BAABUJ010000009">
    <property type="protein sequence ID" value="GAA5798071.1"/>
    <property type="molecule type" value="Genomic_DNA"/>
</dbReference>